<gene>
    <name evidence="9" type="ORF">MTY_0090</name>
</gene>
<evidence type="ECO:0000256" key="2">
    <source>
        <dbReference type="ARBA" id="ARBA00022475"/>
    </source>
</evidence>
<accession>A0A0S6U6Y9</accession>
<evidence type="ECO:0000256" key="7">
    <source>
        <dbReference type="SAM" id="Phobius"/>
    </source>
</evidence>
<keyword evidence="6 7" id="KW-0472">Membrane</keyword>
<feature type="transmembrane region" description="Helical" evidence="7">
    <location>
        <begin position="138"/>
        <end position="158"/>
    </location>
</feature>
<dbReference type="Pfam" id="PF02665">
    <property type="entry name" value="Nitrate_red_gam"/>
    <property type="match status" value="1"/>
</dbReference>
<comment type="subcellular location">
    <subcellularLocation>
        <location evidence="1">Cell membrane</location>
        <topology evidence="1">Multi-pass membrane protein</topology>
    </subcellularLocation>
</comment>
<dbReference type="SUPFAM" id="SSF103501">
    <property type="entry name" value="Respiratory nitrate reductase 1 gamma chain"/>
    <property type="match status" value="1"/>
</dbReference>
<organism evidence="9">
    <name type="scientific">Moorella thermoacetica Y72</name>
    <dbReference type="NCBI Taxonomy" id="1325331"/>
    <lineage>
        <taxon>Bacteria</taxon>
        <taxon>Bacillati</taxon>
        <taxon>Bacillota</taxon>
        <taxon>Clostridia</taxon>
        <taxon>Neomoorellales</taxon>
        <taxon>Neomoorellaceae</taxon>
        <taxon>Neomoorella</taxon>
    </lineage>
</organism>
<evidence type="ECO:0000259" key="8">
    <source>
        <dbReference type="Pfam" id="PF02665"/>
    </source>
</evidence>
<evidence type="ECO:0000256" key="5">
    <source>
        <dbReference type="ARBA" id="ARBA00023002"/>
    </source>
</evidence>
<dbReference type="Gene3D" id="1.20.950.20">
    <property type="entry name" value="Transmembrane di-heme cytochromes, Chain C"/>
    <property type="match status" value="1"/>
</dbReference>
<keyword evidence="2" id="KW-1003">Cell membrane</keyword>
<feature type="domain" description="NarG-like" evidence="8">
    <location>
        <begin position="100"/>
        <end position="211"/>
    </location>
</feature>
<protein>
    <submittedName>
        <fullName evidence="9">Nitrate reductase gamma subunit</fullName>
    </submittedName>
</protein>
<dbReference type="InterPro" id="IPR036197">
    <property type="entry name" value="NarG-like_sf"/>
</dbReference>
<name>A0A0S6U6Y9_NEOTH</name>
<feature type="transmembrane region" description="Helical" evidence="7">
    <location>
        <begin position="6"/>
        <end position="26"/>
    </location>
</feature>
<sequence length="220" mass="25257">MDIWQSFIGGILPYVSIVVLVVGLVYKITFWLRAPVNLHWELFPYPRTLGGQLGELLTEVFTLRSLFNHNRKLWLPSLLMHYGIYLVVFWLFFLLVGAPFALYLGIAGGILAVVGSCALFFLRFFTADLRQISAPVEYLNLLFVFMVAFSALTSGALGDPGFRIYLISLLTLRPHLPLPGTYLVFLLIFELFLVYLPFTRMAHFAVKYFTYHKVKWGEME</sequence>
<evidence type="ECO:0000313" key="9">
    <source>
        <dbReference type="EMBL" id="GAF24762.1"/>
    </source>
</evidence>
<reference evidence="9" key="1">
    <citation type="journal article" date="2014" name="Gene">
        <title>Genome-guided analysis of transformation efficiency and carbon dioxide assimilation by Moorella thermoacetica Y72.</title>
        <authorList>
            <person name="Tsukahara K."/>
            <person name="Kita A."/>
            <person name="Nakashimada Y."/>
            <person name="Hoshino T."/>
            <person name="Murakami K."/>
        </authorList>
    </citation>
    <scope>NUCLEOTIDE SEQUENCE [LARGE SCALE GENOMIC DNA]</scope>
    <source>
        <strain evidence="9">Y72</strain>
    </source>
</reference>
<feature type="transmembrane region" description="Helical" evidence="7">
    <location>
        <begin position="73"/>
        <end position="96"/>
    </location>
</feature>
<dbReference type="EMBL" id="DF238840">
    <property type="protein sequence ID" value="GAF24762.1"/>
    <property type="molecule type" value="Genomic_DNA"/>
</dbReference>
<evidence type="ECO:0000256" key="6">
    <source>
        <dbReference type="ARBA" id="ARBA00023136"/>
    </source>
</evidence>
<keyword evidence="5" id="KW-0560">Oxidoreductase</keyword>
<evidence type="ECO:0000256" key="4">
    <source>
        <dbReference type="ARBA" id="ARBA00022989"/>
    </source>
</evidence>
<dbReference type="AlphaFoldDB" id="A0A0S6U6Y9"/>
<evidence type="ECO:0000256" key="1">
    <source>
        <dbReference type="ARBA" id="ARBA00004651"/>
    </source>
</evidence>
<feature type="transmembrane region" description="Helical" evidence="7">
    <location>
        <begin position="102"/>
        <end position="126"/>
    </location>
</feature>
<proteinExistence type="predicted"/>
<evidence type="ECO:0000256" key="3">
    <source>
        <dbReference type="ARBA" id="ARBA00022692"/>
    </source>
</evidence>
<dbReference type="InterPro" id="IPR023234">
    <property type="entry name" value="NarG-like_domain"/>
</dbReference>
<keyword evidence="3 7" id="KW-0812">Transmembrane</keyword>
<keyword evidence="4 7" id="KW-1133">Transmembrane helix</keyword>
<dbReference type="RefSeq" id="WP_025772966.1">
    <property type="nucleotide sequence ID" value="NZ_DF238840.1"/>
</dbReference>
<dbReference type="Proteomes" id="UP000063718">
    <property type="component" value="Unassembled WGS sequence"/>
</dbReference>
<feature type="transmembrane region" description="Helical" evidence="7">
    <location>
        <begin position="178"/>
        <end position="198"/>
    </location>
</feature>